<dbReference type="Pfam" id="PF05235">
    <property type="entry name" value="CHAD"/>
    <property type="match status" value="1"/>
</dbReference>
<dbReference type="Gene3D" id="2.40.320.10">
    <property type="entry name" value="Hypothetical Protein Pfu-838710-001"/>
    <property type="match status" value="1"/>
</dbReference>
<dbReference type="InterPro" id="IPR023577">
    <property type="entry name" value="CYTH_domain"/>
</dbReference>
<dbReference type="InterPro" id="IPR007899">
    <property type="entry name" value="CHAD_dom"/>
</dbReference>
<dbReference type="SUPFAM" id="SSF55154">
    <property type="entry name" value="CYTH-like phosphatases"/>
    <property type="match status" value="1"/>
</dbReference>
<reference evidence="3 4" key="1">
    <citation type="submission" date="2019-08" db="EMBL/GenBank/DDBJ databases">
        <title>Actinomadura sp. nov. CYP1-5 isolated from mountain soil.</title>
        <authorList>
            <person name="Songsumanus A."/>
            <person name="Kuncharoen N."/>
            <person name="Kudo T."/>
            <person name="Yuki M."/>
            <person name="Igarashi Y."/>
            <person name="Tanasupawat S."/>
        </authorList>
    </citation>
    <scope>NUCLEOTIDE SEQUENCE [LARGE SCALE GENOMIC DNA]</scope>
    <source>
        <strain evidence="3 4">CYP1-5</strain>
    </source>
</reference>
<keyword evidence="4" id="KW-1185">Reference proteome</keyword>
<gene>
    <name evidence="3" type="ORF">FXF68_02100</name>
</gene>
<dbReference type="CDD" id="cd07374">
    <property type="entry name" value="CYTH-like_Pase"/>
    <property type="match status" value="1"/>
</dbReference>
<protein>
    <submittedName>
        <fullName evidence="3">CYTH and CHAD domain-containing protein</fullName>
    </submittedName>
</protein>
<dbReference type="Pfam" id="PF01928">
    <property type="entry name" value="CYTH"/>
    <property type="match status" value="1"/>
</dbReference>
<evidence type="ECO:0000259" key="2">
    <source>
        <dbReference type="PROSITE" id="PS51708"/>
    </source>
</evidence>
<dbReference type="PANTHER" id="PTHR39339">
    <property type="entry name" value="SLR1444 PROTEIN"/>
    <property type="match status" value="1"/>
</dbReference>
<dbReference type="PANTHER" id="PTHR39339:SF1">
    <property type="entry name" value="CHAD DOMAIN-CONTAINING PROTEIN"/>
    <property type="match status" value="1"/>
</dbReference>
<feature type="domain" description="CHAD" evidence="2">
    <location>
        <begin position="210"/>
        <end position="490"/>
    </location>
</feature>
<dbReference type="PROSITE" id="PS51708">
    <property type="entry name" value="CHAD"/>
    <property type="match status" value="1"/>
</dbReference>
<dbReference type="InterPro" id="IPR038186">
    <property type="entry name" value="CHAD_dom_sf"/>
</dbReference>
<dbReference type="RefSeq" id="WP_148757172.1">
    <property type="nucleotide sequence ID" value="NZ_VSRQ01000001.1"/>
</dbReference>
<dbReference type="SMART" id="SM00880">
    <property type="entry name" value="CHAD"/>
    <property type="match status" value="1"/>
</dbReference>
<dbReference type="InterPro" id="IPR033469">
    <property type="entry name" value="CYTH-like_dom_sf"/>
</dbReference>
<dbReference type="Gene3D" id="1.40.20.10">
    <property type="entry name" value="CHAD domain"/>
    <property type="match status" value="1"/>
</dbReference>
<dbReference type="EMBL" id="VSRQ01000001">
    <property type="protein sequence ID" value="TYK52586.1"/>
    <property type="molecule type" value="Genomic_DNA"/>
</dbReference>
<name>A0A5D3FXF4_9ACTN</name>
<comment type="caution">
    <text evidence="3">The sequence shown here is derived from an EMBL/GenBank/DDBJ whole genome shotgun (WGS) entry which is preliminary data.</text>
</comment>
<evidence type="ECO:0000313" key="3">
    <source>
        <dbReference type="EMBL" id="TYK52586.1"/>
    </source>
</evidence>
<dbReference type="SMART" id="SM01118">
    <property type="entry name" value="CYTH"/>
    <property type="match status" value="1"/>
</dbReference>
<organism evidence="3 4">
    <name type="scientific">Actinomadura decatromicini</name>
    <dbReference type="NCBI Taxonomy" id="2604572"/>
    <lineage>
        <taxon>Bacteria</taxon>
        <taxon>Bacillati</taxon>
        <taxon>Actinomycetota</taxon>
        <taxon>Actinomycetes</taxon>
        <taxon>Streptosporangiales</taxon>
        <taxon>Thermomonosporaceae</taxon>
        <taxon>Actinomadura</taxon>
    </lineage>
</organism>
<evidence type="ECO:0000313" key="4">
    <source>
        <dbReference type="Proteomes" id="UP000323505"/>
    </source>
</evidence>
<evidence type="ECO:0000259" key="1">
    <source>
        <dbReference type="PROSITE" id="PS51707"/>
    </source>
</evidence>
<dbReference type="PROSITE" id="PS51707">
    <property type="entry name" value="CYTH"/>
    <property type="match status" value="1"/>
</dbReference>
<feature type="domain" description="CYTH" evidence="1">
    <location>
        <begin position="4"/>
        <end position="200"/>
    </location>
</feature>
<proteinExistence type="predicted"/>
<dbReference type="AlphaFoldDB" id="A0A5D3FXF4"/>
<sequence length="497" mass="55236">MAAHVEVERKYEVDSGFSLPDLREIPGLSAAAESRTHTLIAVYYDTLDLRLARRGITLRRRTGGSDDGWHLKLPKAKGVRDEIQRPAGAPGDPPPPELADLVLAVTRGRPLVAVAEIRTDRTEHALPGRKGKVLAEVVDDSVTGIRLEPRDNGVTTWRELEVELVDGAQEVLDAIGDRLIDSGAQASDTPNKLSVVLGADALPGRRSAKMRTTAQAMSAYLGAQAARILSYDPRVRLADHDDDSVHKMRTSVRRFRSILRTHRKVLDRARTKPLRTELKWLADALGEVRDLEVLQARLRAQLADLPGPSSEPGWLLRMRHQELQARERLRKVLRSQRYLALLDRIDAMVTDPPVRERAHKAARKQLPKIVTKARREMTDAYAEAEKATRDTDRNAALHETRKAAKRLRYTAEAAEPVLGKQASKIADRAERLQDVLGDNQDRIVAASRLEQIVPEPGATSDAYALGALTTLQRCGDPLTDLAKTWRKAADPKLIKKL</sequence>
<accession>A0A5D3FXF4</accession>
<dbReference type="Proteomes" id="UP000323505">
    <property type="component" value="Unassembled WGS sequence"/>
</dbReference>